<organism evidence="3 4">
    <name type="scientific">Phoenix dactylifera</name>
    <name type="common">Date palm</name>
    <dbReference type="NCBI Taxonomy" id="42345"/>
    <lineage>
        <taxon>Eukaryota</taxon>
        <taxon>Viridiplantae</taxon>
        <taxon>Streptophyta</taxon>
        <taxon>Embryophyta</taxon>
        <taxon>Tracheophyta</taxon>
        <taxon>Spermatophyta</taxon>
        <taxon>Magnoliopsida</taxon>
        <taxon>Liliopsida</taxon>
        <taxon>Arecaceae</taxon>
        <taxon>Coryphoideae</taxon>
        <taxon>Phoeniceae</taxon>
        <taxon>Phoenix</taxon>
    </lineage>
</organism>
<dbReference type="Gene3D" id="3.40.50.1580">
    <property type="entry name" value="Nucleoside phosphorylase domain"/>
    <property type="match status" value="1"/>
</dbReference>
<dbReference type="AlphaFoldDB" id="A0A8B9AGD8"/>
<dbReference type="GO" id="GO:0008930">
    <property type="term" value="F:methylthioadenosine nucleosidase activity"/>
    <property type="evidence" value="ECO:0007669"/>
    <property type="project" value="InterPro"/>
</dbReference>
<dbReference type="InterPro" id="IPR000845">
    <property type="entry name" value="Nucleoside_phosphorylase_d"/>
</dbReference>
<keyword evidence="3" id="KW-1185">Reference proteome</keyword>
<dbReference type="CDD" id="cd09008">
    <property type="entry name" value="MTAN"/>
    <property type="match status" value="1"/>
</dbReference>
<reference evidence="4" key="2">
    <citation type="submission" date="2025-08" db="UniProtKB">
        <authorList>
            <consortium name="RefSeq"/>
        </authorList>
    </citation>
    <scope>IDENTIFICATION</scope>
    <source>
        <tissue evidence="4">Young leaves</tissue>
    </source>
</reference>
<dbReference type="InterPro" id="IPR044580">
    <property type="entry name" value="MTAN"/>
</dbReference>
<dbReference type="GeneID" id="103722735"/>
<dbReference type="Pfam" id="PF01048">
    <property type="entry name" value="PNP_UDP_1"/>
    <property type="match status" value="1"/>
</dbReference>
<evidence type="ECO:0000313" key="4">
    <source>
        <dbReference type="RefSeq" id="XP_038984847.1"/>
    </source>
</evidence>
<evidence type="ECO:0000313" key="3">
    <source>
        <dbReference type="Proteomes" id="UP000228380"/>
    </source>
</evidence>
<dbReference type="RefSeq" id="XP_038984847.1">
    <property type="nucleotide sequence ID" value="XM_039128919.1"/>
</dbReference>
<name>A0A8B9AGD8_PHODC</name>
<evidence type="ECO:0000259" key="2">
    <source>
        <dbReference type="Pfam" id="PF01048"/>
    </source>
</evidence>
<dbReference type="OrthoDB" id="1153057at2759"/>
<reference evidence="3" key="1">
    <citation type="journal article" date="2019" name="Nat. Commun.">
        <title>Genome-wide association mapping of date palm fruit traits.</title>
        <authorList>
            <person name="Hazzouri K.M."/>
            <person name="Gros-Balthazard M."/>
            <person name="Flowers J.M."/>
            <person name="Copetti D."/>
            <person name="Lemansour A."/>
            <person name="Lebrun M."/>
            <person name="Masmoudi K."/>
            <person name="Ferrand S."/>
            <person name="Dhar M.I."/>
            <person name="Fresquez Z.A."/>
            <person name="Rosas U."/>
            <person name="Zhang J."/>
            <person name="Talag J."/>
            <person name="Lee S."/>
            <person name="Kudrna D."/>
            <person name="Powell R.F."/>
            <person name="Leitch I.J."/>
            <person name="Krueger R.R."/>
            <person name="Wing R.A."/>
            <person name="Amiri K.M.A."/>
            <person name="Purugganan M.D."/>
        </authorList>
    </citation>
    <scope>NUCLEOTIDE SEQUENCE [LARGE SCALE GENOMIC DNA]</scope>
    <source>
        <strain evidence="3">cv. Khalas</strain>
    </source>
</reference>
<dbReference type="PANTHER" id="PTHR46994:SF1">
    <property type="entry name" value="5'-METHYLTHIOADENOSINE NUCLEOSIDASE"/>
    <property type="match status" value="1"/>
</dbReference>
<evidence type="ECO:0000256" key="1">
    <source>
        <dbReference type="SAM" id="MobiDB-lite"/>
    </source>
</evidence>
<feature type="region of interest" description="Disordered" evidence="1">
    <location>
        <begin position="1"/>
        <end position="39"/>
    </location>
</feature>
<dbReference type="GO" id="GO:0009116">
    <property type="term" value="P:nucleoside metabolic process"/>
    <property type="evidence" value="ECO:0007669"/>
    <property type="project" value="InterPro"/>
</dbReference>
<gene>
    <name evidence="4" type="primary">LOC103722735</name>
</gene>
<protein>
    <submittedName>
        <fullName evidence="4">5'-methylthioadenosine/S-adenosylhomocysteine nucleosidase-like isoform X1</fullName>
    </submittedName>
</protein>
<sequence length="329" mass="35672">MAPPVKNAVRAAAAPTEEWSSQPEVTAAHPPKNAAGDGDRRPISTVLIIIAMQTEALPLVNKFHLSEDIDGSLFPKGVPWVRYHGIYKELHINLVWTGKDSILVEFSKFGCVLAGVDSIGTISASLVSYASIQALKPDLIINAGTAGGFKAKGACVADVYLVSNVAFHDRRIPIHVIFFCVNYLYGIGARQTFSTPNLIDELNLKVGKLSTGDSLDMSPQDEVLILANDAVVKDMEGAAVAYVADLLSVPAIFIKAVTNTVDGQKSIAEEFLQNLIAVCTTLAQTVSQVVDFISGVYQIIGIRKSTSVYRKLYINTDEYYILKIMYQFA</sequence>
<dbReference type="SUPFAM" id="SSF53167">
    <property type="entry name" value="Purine and uridine phosphorylases"/>
    <property type="match status" value="1"/>
</dbReference>
<dbReference type="GO" id="GO:0019509">
    <property type="term" value="P:L-methionine salvage from methylthioadenosine"/>
    <property type="evidence" value="ECO:0007669"/>
    <property type="project" value="InterPro"/>
</dbReference>
<dbReference type="InterPro" id="IPR035994">
    <property type="entry name" value="Nucleoside_phosphorylase_sf"/>
</dbReference>
<accession>A0A8B9AGD8</accession>
<dbReference type="Proteomes" id="UP000228380">
    <property type="component" value="Chromosome 8"/>
</dbReference>
<proteinExistence type="predicted"/>
<feature type="domain" description="Nucleoside phosphorylase" evidence="2">
    <location>
        <begin position="46"/>
        <end position="290"/>
    </location>
</feature>
<dbReference type="PANTHER" id="PTHR46994">
    <property type="entry name" value="5'-METHYLTHIOADENOSINE/S-ADENOSYLHOMOCYSTEINE NUCLEOSIDASE 1"/>
    <property type="match status" value="1"/>
</dbReference>